<reference evidence="3 4" key="1">
    <citation type="submission" date="2014-02" db="EMBL/GenBank/DDBJ databases">
        <title>The genome sequence of Colletotrichum nymphaeae SA-01.</title>
        <authorList>
            <person name="Baroncelli R."/>
            <person name="Thon M.R."/>
        </authorList>
    </citation>
    <scope>NUCLEOTIDE SEQUENCE [LARGE SCALE GENOMIC DNA]</scope>
    <source>
        <strain evidence="3 4">SA-01</strain>
    </source>
</reference>
<dbReference type="AlphaFoldDB" id="A0A135TTM3"/>
<dbReference type="InterPro" id="IPR019819">
    <property type="entry name" value="Carboxylesterase_B_CS"/>
</dbReference>
<comment type="caution">
    <text evidence="3">The sequence shown here is derived from an EMBL/GenBank/DDBJ whole genome shotgun (WGS) entry which is preliminary data.</text>
</comment>
<keyword evidence="1" id="KW-0732">Signal</keyword>
<evidence type="ECO:0000313" key="4">
    <source>
        <dbReference type="Proteomes" id="UP000070054"/>
    </source>
</evidence>
<dbReference type="OrthoDB" id="408631at2759"/>
<evidence type="ECO:0000259" key="2">
    <source>
        <dbReference type="Pfam" id="PF00135"/>
    </source>
</evidence>
<dbReference type="Gene3D" id="3.40.50.1820">
    <property type="entry name" value="alpha/beta hydrolase"/>
    <property type="match status" value="1"/>
</dbReference>
<evidence type="ECO:0000313" key="3">
    <source>
        <dbReference type="EMBL" id="KXH51528.1"/>
    </source>
</evidence>
<dbReference type="EMBL" id="JEMN01001023">
    <property type="protein sequence ID" value="KXH51528.1"/>
    <property type="molecule type" value="Genomic_DNA"/>
</dbReference>
<dbReference type="Pfam" id="PF00135">
    <property type="entry name" value="COesterase"/>
    <property type="match status" value="1"/>
</dbReference>
<dbReference type="InterPro" id="IPR002018">
    <property type="entry name" value="CarbesteraseB"/>
</dbReference>
<organism evidence="3 4">
    <name type="scientific">Colletotrichum nymphaeae SA-01</name>
    <dbReference type="NCBI Taxonomy" id="1460502"/>
    <lineage>
        <taxon>Eukaryota</taxon>
        <taxon>Fungi</taxon>
        <taxon>Dikarya</taxon>
        <taxon>Ascomycota</taxon>
        <taxon>Pezizomycotina</taxon>
        <taxon>Sordariomycetes</taxon>
        <taxon>Hypocreomycetidae</taxon>
        <taxon>Glomerellales</taxon>
        <taxon>Glomerellaceae</taxon>
        <taxon>Colletotrichum</taxon>
        <taxon>Colletotrichum acutatum species complex</taxon>
    </lineage>
</organism>
<feature type="domain" description="Carboxylesterase type B" evidence="2">
    <location>
        <begin position="28"/>
        <end position="549"/>
    </location>
</feature>
<name>A0A135TTM3_9PEZI</name>
<dbReference type="ESTHER" id="9pezi-a0a135ttm3">
    <property type="family name" value="Fungal_carboxylesterase_lipase"/>
</dbReference>
<dbReference type="InterPro" id="IPR029058">
    <property type="entry name" value="AB_hydrolase_fold"/>
</dbReference>
<protein>
    <recommendedName>
        <fullName evidence="2">Carboxylesterase type B domain-containing protein</fullName>
    </recommendedName>
</protein>
<dbReference type="PROSITE" id="PS00941">
    <property type="entry name" value="CARBOXYLESTERASE_B_2"/>
    <property type="match status" value="1"/>
</dbReference>
<feature type="chain" id="PRO_5007804216" description="Carboxylesterase type B domain-containing protein" evidence="1">
    <location>
        <begin position="22"/>
        <end position="602"/>
    </location>
</feature>
<dbReference type="Proteomes" id="UP000070054">
    <property type="component" value="Unassembled WGS sequence"/>
</dbReference>
<dbReference type="PANTHER" id="PTHR11559">
    <property type="entry name" value="CARBOXYLESTERASE"/>
    <property type="match status" value="1"/>
</dbReference>
<gene>
    <name evidence="3" type="ORF">CNYM01_07680</name>
</gene>
<feature type="signal peptide" evidence="1">
    <location>
        <begin position="1"/>
        <end position="21"/>
    </location>
</feature>
<dbReference type="InterPro" id="IPR050309">
    <property type="entry name" value="Type-B_Carboxylest/Lipase"/>
</dbReference>
<evidence type="ECO:0000256" key="1">
    <source>
        <dbReference type="SAM" id="SignalP"/>
    </source>
</evidence>
<accession>A0A135TTM3</accession>
<dbReference type="SUPFAM" id="SSF53474">
    <property type="entry name" value="alpha/beta-Hydrolases"/>
    <property type="match status" value="1"/>
</dbReference>
<proteinExistence type="predicted"/>
<keyword evidence="4" id="KW-1185">Reference proteome</keyword>
<sequence length="602" mass="65292">MFAKLLVYSLMGFTHLPTLRAEATLPPTLELPWGVYEGQPMTDDPEIYLFENVRFGANPPRFGAPAFPTSTSTAIQPVSDGRNCIQIDPNGLHNAPGGDNPVDTPDDQVTPQGEDCLFLDLYVPKSVLDTPPSKPLPVVVWIYGGAFAFGSKNQLGPLYTGQSVIAASNYQTIFVAGNYRLGAYGWLSGDYMQRNADAQPNAGLYDQALLFEWVQKYIQKVSGDASQVSAWGESAGAGSILHHLVREDGAVDPTFKTFAVQSPAFEWAWDNYPGGKLDQVYQNFSSLAGCGLAFNLTCLQESTNLTAANQALFDTVKQTGLFPVGPAVDNKWITTIPTISFANGKYWKSSIQSTIISHVLNETASFTPSFVTSSDTFTEFLDVFLPGSELAPQREKIAAEYPCAAAPYDGDYRLCIATVIRDASFTCNTRDLFSAYPSKSYMLRYGFPTASLARHASDLVALFSNHFSEAKAILEKNNVTDLEADAYAGLLIETDLAEAYQTYFASFAVSGGNPNTLSMPRVLFFEPPTWTVADGSGNELTNVLTIGPPEGLYSAFATDVPDDQNTKSACDFWTEIAKEVVEAQKATNIVGNVMSGVASDEL</sequence>